<dbReference type="InterPro" id="IPR041796">
    <property type="entry name" value="Mre11_N"/>
</dbReference>
<dbReference type="Proteomes" id="UP001628156">
    <property type="component" value="Unassembled WGS sequence"/>
</dbReference>
<protein>
    <recommendedName>
        <fullName evidence="5">Mre11</fullName>
    </recommendedName>
</protein>
<name>A0ABQ0DDL5_9EUKA</name>
<dbReference type="Gene3D" id="3.60.21.10">
    <property type="match status" value="1"/>
</dbReference>
<dbReference type="EMBL" id="BAAFRS010000059">
    <property type="protein sequence ID" value="GAB1220818.1"/>
    <property type="molecule type" value="Genomic_DNA"/>
</dbReference>
<dbReference type="CDD" id="cd00840">
    <property type="entry name" value="MPP_Mre11_N"/>
    <property type="match status" value="1"/>
</dbReference>
<keyword evidence="4" id="KW-1185">Reference proteome</keyword>
<evidence type="ECO:0008006" key="5">
    <source>
        <dbReference type="Google" id="ProtNLM"/>
    </source>
</evidence>
<reference evidence="3 4" key="1">
    <citation type="journal article" date="2019" name="PLoS Negl. Trop. Dis.">
        <title>Whole genome sequencing of Entamoeba nuttalli reveals mammalian host-related molecular signatures and a novel octapeptide-repeat surface protein.</title>
        <authorList>
            <person name="Tanaka M."/>
            <person name="Makiuchi T."/>
            <person name="Komiyama T."/>
            <person name="Shiina T."/>
            <person name="Osaki K."/>
            <person name="Tachibana H."/>
        </authorList>
    </citation>
    <scope>NUCLEOTIDE SEQUENCE [LARGE SCALE GENOMIC DNA]</scope>
    <source>
        <strain evidence="3 4">P19-061405</strain>
    </source>
</reference>
<proteinExistence type="predicted"/>
<organism evidence="3 4">
    <name type="scientific">Entamoeba nuttalli</name>
    <dbReference type="NCBI Taxonomy" id="412467"/>
    <lineage>
        <taxon>Eukaryota</taxon>
        <taxon>Amoebozoa</taxon>
        <taxon>Evosea</taxon>
        <taxon>Archamoebae</taxon>
        <taxon>Mastigamoebida</taxon>
        <taxon>Entamoebidae</taxon>
        <taxon>Entamoeba</taxon>
    </lineage>
</organism>
<evidence type="ECO:0000313" key="3">
    <source>
        <dbReference type="EMBL" id="GAB1220818.1"/>
    </source>
</evidence>
<gene>
    <name evidence="3" type="ORF">ENUP19_0059G0028</name>
</gene>
<comment type="caution">
    <text evidence="3">The sequence shown here is derived from an EMBL/GenBank/DDBJ whole genome shotgun (WGS) entry which is preliminary data.</text>
</comment>
<evidence type="ECO:0000256" key="1">
    <source>
        <dbReference type="ARBA" id="ARBA00022801"/>
    </source>
</evidence>
<dbReference type="SUPFAM" id="SSF56300">
    <property type="entry name" value="Metallo-dependent phosphatases"/>
    <property type="match status" value="1"/>
</dbReference>
<feature type="region of interest" description="Disordered" evidence="2">
    <location>
        <begin position="525"/>
        <end position="550"/>
    </location>
</feature>
<accession>A0ABQ0DDL5</accession>
<dbReference type="InterPro" id="IPR029052">
    <property type="entry name" value="Metallo-depent_PP-like"/>
</dbReference>
<dbReference type="PANTHER" id="PTHR10139">
    <property type="entry name" value="DOUBLE-STRAND BREAK REPAIR PROTEIN MRE11"/>
    <property type="match status" value="1"/>
</dbReference>
<sequence>MSITFFVTGDNHLGYYEKNLTLKDDCYKLFEQYLKEATQKEGSILLQCGDLFNDLRPNKACVSKTANLIKKYCIGDADILYTIKDEAELSYPLNITDPYINVKHPLFTIHGTNDEPSGYKLIAGSEILASCGLVNYISPKSFEEEKVLKPVIIVNENTKIALYGLSVLYSSDLDEIVEDETFHIKKPNGNDWICILLLYIGKGTLSQTTKDIIERHFNIIILGGQHSCNIPTGEFNDPVIIQPGSPFFLSFDEYDEIEKGFVKIVVEGQKIYIEKKEYKPIHRMIKKEVYIPETLRDCVISKRIEDFIQQEMKKCITEAVIKENEQILLKLIVKDCNQDCYPDTKKISSLLEEDVVNFIDCIKVKKWYRQEVEMKELTIEDLVNEELDKYEEPEKIIRRKEVSNCLERLKMSSTSSNIEYTTDLCMNEVSKKAMEIRNEEKEKGMESDYNNIVNEASIQIKEKHDESTILTNQTYTKEEFSDIPKKRTISTAPSRKSFFDESIIKQEFKPTKSISPENIKTLQNSTYAQPHKPSHSQKRNYISKILTKDH</sequence>
<evidence type="ECO:0000313" key="4">
    <source>
        <dbReference type="Proteomes" id="UP001628156"/>
    </source>
</evidence>
<evidence type="ECO:0000256" key="2">
    <source>
        <dbReference type="SAM" id="MobiDB-lite"/>
    </source>
</evidence>
<dbReference type="PANTHER" id="PTHR10139:SF1">
    <property type="entry name" value="DOUBLE-STRAND BREAK REPAIR PROTEIN MRE11"/>
    <property type="match status" value="1"/>
</dbReference>
<keyword evidence="1" id="KW-0378">Hydrolase</keyword>